<feature type="binding site" evidence="7">
    <location>
        <position position="127"/>
    </location>
    <ligand>
        <name>Zn(2+)</name>
        <dbReference type="ChEBI" id="CHEBI:29105"/>
    </ligand>
</feature>
<evidence type="ECO:0000256" key="3">
    <source>
        <dbReference type="ARBA" id="ARBA00022833"/>
    </source>
</evidence>
<dbReference type="InterPro" id="IPR043135">
    <property type="entry name" value="Fur_C"/>
</dbReference>
<evidence type="ECO:0000313" key="8">
    <source>
        <dbReference type="EMBL" id="RRK34311.1"/>
    </source>
</evidence>
<sequence length="136" mass="15342">MAALKYSRQRESIKTYLLSTNEHPSADIVYQHVREDFPNISLGTVYRNLRLLTEIGEAVKITSPDGVDRFDGFVLPHNHFFCTCCRRILDLDLDMAEITRLNQSAAENFDGLIESSNTIFYGTCGDCSKVSQARSS</sequence>
<evidence type="ECO:0000256" key="6">
    <source>
        <dbReference type="ARBA" id="ARBA00023163"/>
    </source>
</evidence>
<dbReference type="PANTHER" id="PTHR33202">
    <property type="entry name" value="ZINC UPTAKE REGULATION PROTEIN"/>
    <property type="match status" value="1"/>
</dbReference>
<dbReference type="Proteomes" id="UP000274920">
    <property type="component" value="Unassembled WGS sequence"/>
</dbReference>
<comment type="caution">
    <text evidence="8">The sequence shown here is derived from an EMBL/GenBank/DDBJ whole genome shotgun (WGS) entry which is preliminary data.</text>
</comment>
<dbReference type="GO" id="GO:0045892">
    <property type="term" value="P:negative regulation of DNA-templated transcription"/>
    <property type="evidence" value="ECO:0007669"/>
    <property type="project" value="TreeGrafter"/>
</dbReference>
<dbReference type="RefSeq" id="WP_125129460.1">
    <property type="nucleotide sequence ID" value="NZ_RHJS01000002.1"/>
</dbReference>
<organism evidence="8 9">
    <name type="scientific">Schaedlerella arabinosiphila</name>
    <dbReference type="NCBI Taxonomy" id="2044587"/>
    <lineage>
        <taxon>Bacteria</taxon>
        <taxon>Bacillati</taxon>
        <taxon>Bacillota</taxon>
        <taxon>Clostridia</taxon>
        <taxon>Lachnospirales</taxon>
        <taxon>Lachnospiraceae</taxon>
        <taxon>Schaedlerella</taxon>
    </lineage>
</organism>
<evidence type="ECO:0000256" key="4">
    <source>
        <dbReference type="ARBA" id="ARBA00023015"/>
    </source>
</evidence>
<dbReference type="GO" id="GO:1900376">
    <property type="term" value="P:regulation of secondary metabolite biosynthetic process"/>
    <property type="evidence" value="ECO:0007669"/>
    <property type="project" value="TreeGrafter"/>
</dbReference>
<dbReference type="SUPFAM" id="SSF46785">
    <property type="entry name" value="Winged helix' DNA-binding domain"/>
    <property type="match status" value="1"/>
</dbReference>
<comment type="cofactor">
    <cofactor evidence="7">
        <name>Zn(2+)</name>
        <dbReference type="ChEBI" id="CHEBI:29105"/>
    </cofactor>
    <text evidence="7">Binds 1 zinc ion per subunit.</text>
</comment>
<keyword evidence="2" id="KW-0678">Repressor</keyword>
<evidence type="ECO:0000256" key="5">
    <source>
        <dbReference type="ARBA" id="ARBA00023125"/>
    </source>
</evidence>
<keyword evidence="6" id="KW-0804">Transcription</keyword>
<dbReference type="Gene3D" id="1.10.10.10">
    <property type="entry name" value="Winged helix-like DNA-binding domain superfamily/Winged helix DNA-binding domain"/>
    <property type="match status" value="1"/>
</dbReference>
<comment type="similarity">
    <text evidence="1">Belongs to the Fur family.</text>
</comment>
<dbReference type="Gene3D" id="3.30.1490.190">
    <property type="match status" value="1"/>
</dbReference>
<evidence type="ECO:0000256" key="2">
    <source>
        <dbReference type="ARBA" id="ARBA00022491"/>
    </source>
</evidence>
<dbReference type="InterPro" id="IPR036390">
    <property type="entry name" value="WH_DNA-bd_sf"/>
</dbReference>
<dbReference type="GO" id="GO:0008270">
    <property type="term" value="F:zinc ion binding"/>
    <property type="evidence" value="ECO:0007669"/>
    <property type="project" value="TreeGrafter"/>
</dbReference>
<protein>
    <submittedName>
        <fullName evidence="8">Transcriptional repressor</fullName>
    </submittedName>
</protein>
<dbReference type="GO" id="GO:0003700">
    <property type="term" value="F:DNA-binding transcription factor activity"/>
    <property type="evidence" value="ECO:0007669"/>
    <property type="project" value="InterPro"/>
</dbReference>
<keyword evidence="5" id="KW-0238">DNA-binding</keyword>
<feature type="binding site" evidence="7">
    <location>
        <position position="124"/>
    </location>
    <ligand>
        <name>Zn(2+)</name>
        <dbReference type="ChEBI" id="CHEBI:29105"/>
    </ligand>
</feature>
<dbReference type="InterPro" id="IPR036388">
    <property type="entry name" value="WH-like_DNA-bd_sf"/>
</dbReference>
<evidence type="ECO:0000313" key="9">
    <source>
        <dbReference type="Proteomes" id="UP000274920"/>
    </source>
</evidence>
<dbReference type="EMBL" id="RHJS01000002">
    <property type="protein sequence ID" value="RRK34311.1"/>
    <property type="molecule type" value="Genomic_DNA"/>
</dbReference>
<dbReference type="InterPro" id="IPR002481">
    <property type="entry name" value="FUR"/>
</dbReference>
<keyword evidence="3 7" id="KW-0862">Zinc</keyword>
<keyword evidence="7" id="KW-0479">Metal-binding</keyword>
<dbReference type="CDD" id="cd07153">
    <property type="entry name" value="Fur_like"/>
    <property type="match status" value="1"/>
</dbReference>
<reference evidence="8" key="1">
    <citation type="submission" date="2018-10" db="EMBL/GenBank/DDBJ databases">
        <title>Schaedlerella arabinophila gen. nov. sp. nov., isolated from the mouse intestinal tract and comparative analysis with the genome of the closely related altered Schaedler flora strain ASF502.</title>
        <authorList>
            <person name="Miyake S."/>
            <person name="Soh M."/>
            <person name="Seedorf H."/>
        </authorList>
    </citation>
    <scope>NUCLEOTIDE SEQUENCE [LARGE SCALE GENOMIC DNA]</scope>
    <source>
        <strain evidence="8">DSM 106076</strain>
    </source>
</reference>
<evidence type="ECO:0000256" key="1">
    <source>
        <dbReference type="ARBA" id="ARBA00007957"/>
    </source>
</evidence>
<proteinExistence type="inferred from homology"/>
<accession>A0A3R8M233</accession>
<evidence type="ECO:0000256" key="7">
    <source>
        <dbReference type="PIRSR" id="PIRSR602481-1"/>
    </source>
</evidence>
<dbReference type="AlphaFoldDB" id="A0A3R8M233"/>
<keyword evidence="9" id="KW-1185">Reference proteome</keyword>
<name>A0A3R8M233_9FIRM</name>
<keyword evidence="4" id="KW-0805">Transcription regulation</keyword>
<dbReference type="PANTHER" id="PTHR33202:SF7">
    <property type="entry name" value="FERRIC UPTAKE REGULATION PROTEIN"/>
    <property type="match status" value="1"/>
</dbReference>
<dbReference type="GO" id="GO:0000976">
    <property type="term" value="F:transcription cis-regulatory region binding"/>
    <property type="evidence" value="ECO:0007669"/>
    <property type="project" value="TreeGrafter"/>
</dbReference>
<dbReference type="Pfam" id="PF01475">
    <property type="entry name" value="FUR"/>
    <property type="match status" value="1"/>
</dbReference>
<feature type="binding site" evidence="7">
    <location>
        <position position="82"/>
    </location>
    <ligand>
        <name>Zn(2+)</name>
        <dbReference type="ChEBI" id="CHEBI:29105"/>
    </ligand>
</feature>
<gene>
    <name evidence="8" type="ORF">EBB54_25490</name>
</gene>
<feature type="binding site" evidence="7">
    <location>
        <position position="85"/>
    </location>
    <ligand>
        <name>Zn(2+)</name>
        <dbReference type="ChEBI" id="CHEBI:29105"/>
    </ligand>
</feature>